<proteinExistence type="predicted"/>
<evidence type="ECO:0000256" key="1">
    <source>
        <dbReference type="SAM" id="SignalP"/>
    </source>
</evidence>
<gene>
    <name evidence="2" type="ORF">V8G54_023867</name>
</gene>
<name>A0AAQ3RSY1_VIGMU</name>
<dbReference type="AlphaFoldDB" id="A0AAQ3RSY1"/>
<reference evidence="2 3" key="1">
    <citation type="journal article" date="2023" name="Life. Sci Alliance">
        <title>Evolutionary insights into 3D genome organization and epigenetic landscape of Vigna mungo.</title>
        <authorList>
            <person name="Junaid A."/>
            <person name="Singh B."/>
            <person name="Bhatia S."/>
        </authorList>
    </citation>
    <scope>NUCLEOTIDE SEQUENCE [LARGE SCALE GENOMIC DNA]</scope>
    <source>
        <strain evidence="2">Urdbean</strain>
    </source>
</reference>
<feature type="signal peptide" evidence="1">
    <location>
        <begin position="1"/>
        <end position="21"/>
    </location>
</feature>
<organism evidence="2 3">
    <name type="scientific">Vigna mungo</name>
    <name type="common">Black gram</name>
    <name type="synonym">Phaseolus mungo</name>
    <dbReference type="NCBI Taxonomy" id="3915"/>
    <lineage>
        <taxon>Eukaryota</taxon>
        <taxon>Viridiplantae</taxon>
        <taxon>Streptophyta</taxon>
        <taxon>Embryophyta</taxon>
        <taxon>Tracheophyta</taxon>
        <taxon>Spermatophyta</taxon>
        <taxon>Magnoliopsida</taxon>
        <taxon>eudicotyledons</taxon>
        <taxon>Gunneridae</taxon>
        <taxon>Pentapetalae</taxon>
        <taxon>rosids</taxon>
        <taxon>fabids</taxon>
        <taxon>Fabales</taxon>
        <taxon>Fabaceae</taxon>
        <taxon>Papilionoideae</taxon>
        <taxon>50 kb inversion clade</taxon>
        <taxon>NPAAA clade</taxon>
        <taxon>indigoferoid/millettioid clade</taxon>
        <taxon>Phaseoleae</taxon>
        <taxon>Vigna</taxon>
    </lineage>
</organism>
<keyword evidence="1" id="KW-0732">Signal</keyword>
<keyword evidence="3" id="KW-1185">Reference proteome</keyword>
<protein>
    <submittedName>
        <fullName evidence="2">Uncharacterized protein</fullName>
    </submittedName>
</protein>
<dbReference type="EMBL" id="CP144694">
    <property type="protein sequence ID" value="WVZ03061.1"/>
    <property type="molecule type" value="Genomic_DNA"/>
</dbReference>
<feature type="chain" id="PRO_5043052395" evidence="1">
    <location>
        <begin position="22"/>
        <end position="109"/>
    </location>
</feature>
<evidence type="ECO:0000313" key="3">
    <source>
        <dbReference type="Proteomes" id="UP001374535"/>
    </source>
</evidence>
<sequence length="109" mass="12407">MPCQYCHNFILFMQLVSWSKSTIFPPPWPNHFVTSLDCQNCFRVIFCYRVTNGICGPAKPPLLPLGNIYQCAIVSCYSERNIKARAHAVGTDFSSSLSFFHKSLQVKLQ</sequence>
<dbReference type="Proteomes" id="UP001374535">
    <property type="component" value="Chromosome 7"/>
</dbReference>
<evidence type="ECO:0000313" key="2">
    <source>
        <dbReference type="EMBL" id="WVZ03061.1"/>
    </source>
</evidence>
<accession>A0AAQ3RSY1</accession>